<evidence type="ECO:0000259" key="7">
    <source>
        <dbReference type="Pfam" id="PF04085"/>
    </source>
</evidence>
<keyword evidence="6" id="KW-0175">Coiled coil</keyword>
<comment type="similarity">
    <text evidence="1 5">Belongs to the MreC family.</text>
</comment>
<evidence type="ECO:0000256" key="1">
    <source>
        <dbReference type="ARBA" id="ARBA00009369"/>
    </source>
</evidence>
<keyword evidence="3 5" id="KW-0133">Cell shape</keyword>
<evidence type="ECO:0000256" key="2">
    <source>
        <dbReference type="ARBA" id="ARBA00013855"/>
    </source>
</evidence>
<evidence type="ECO:0000256" key="6">
    <source>
        <dbReference type="SAM" id="Coils"/>
    </source>
</evidence>
<gene>
    <name evidence="8" type="primary">mreC</name>
    <name evidence="8" type="ORF">KL86CLO1_13209</name>
</gene>
<protein>
    <recommendedName>
        <fullName evidence="2 5">Cell shape-determining protein MreC</fullName>
    </recommendedName>
    <alternativeName>
        <fullName evidence="4 5">Cell shape protein MreC</fullName>
    </alternativeName>
</protein>
<dbReference type="InterPro" id="IPR042175">
    <property type="entry name" value="Cell/Rod_MreC_2"/>
</dbReference>
<dbReference type="PIRSF" id="PIRSF038471">
    <property type="entry name" value="MreC"/>
    <property type="match status" value="1"/>
</dbReference>
<dbReference type="EMBL" id="FLUN01000001">
    <property type="protein sequence ID" value="SBW11241.1"/>
    <property type="molecule type" value="Genomic_DNA"/>
</dbReference>
<dbReference type="InterPro" id="IPR055342">
    <property type="entry name" value="MreC_beta-barrel_core"/>
</dbReference>
<feature type="domain" description="Rod shape-determining protein MreC beta-barrel core" evidence="7">
    <location>
        <begin position="123"/>
        <end position="274"/>
    </location>
</feature>
<organism evidence="8">
    <name type="scientific">uncultured Eubacteriales bacterium</name>
    <dbReference type="NCBI Taxonomy" id="172733"/>
    <lineage>
        <taxon>Bacteria</taxon>
        <taxon>Bacillati</taxon>
        <taxon>Bacillota</taxon>
        <taxon>Clostridia</taxon>
        <taxon>Eubacteriales</taxon>
        <taxon>environmental samples</taxon>
    </lineage>
</organism>
<comment type="function">
    <text evidence="5">Involved in formation and maintenance of cell shape.</text>
</comment>
<dbReference type="PANTHER" id="PTHR34138:SF1">
    <property type="entry name" value="CELL SHAPE-DETERMINING PROTEIN MREC"/>
    <property type="match status" value="1"/>
</dbReference>
<dbReference type="InterPro" id="IPR007221">
    <property type="entry name" value="MreC"/>
</dbReference>
<reference evidence="8" key="1">
    <citation type="submission" date="2016-04" db="EMBL/GenBank/DDBJ databases">
        <authorList>
            <person name="Evans L.H."/>
            <person name="Alamgir A."/>
            <person name="Owens N."/>
            <person name="Weber N.D."/>
            <person name="Virtaneva K."/>
            <person name="Barbian K."/>
            <person name="Babar A."/>
            <person name="Rosenke K."/>
        </authorList>
    </citation>
    <scope>NUCLEOTIDE SEQUENCE</scope>
    <source>
        <strain evidence="8">86</strain>
    </source>
</reference>
<evidence type="ECO:0000256" key="3">
    <source>
        <dbReference type="ARBA" id="ARBA00022960"/>
    </source>
</evidence>
<dbReference type="InterPro" id="IPR042177">
    <property type="entry name" value="Cell/Rod_1"/>
</dbReference>
<dbReference type="GO" id="GO:0008360">
    <property type="term" value="P:regulation of cell shape"/>
    <property type="evidence" value="ECO:0007669"/>
    <property type="project" value="UniProtKB-KW"/>
</dbReference>
<dbReference type="GO" id="GO:0005886">
    <property type="term" value="C:plasma membrane"/>
    <property type="evidence" value="ECO:0007669"/>
    <property type="project" value="TreeGrafter"/>
</dbReference>
<dbReference type="PANTHER" id="PTHR34138">
    <property type="entry name" value="CELL SHAPE-DETERMINING PROTEIN MREC"/>
    <property type="match status" value="1"/>
</dbReference>
<dbReference type="Pfam" id="PF04085">
    <property type="entry name" value="MreC"/>
    <property type="match status" value="1"/>
</dbReference>
<dbReference type="Gene3D" id="2.40.10.350">
    <property type="entry name" value="Rod shape-determining protein MreC, domain 2"/>
    <property type="match status" value="1"/>
</dbReference>
<evidence type="ECO:0000313" key="8">
    <source>
        <dbReference type="EMBL" id="SBW11241.1"/>
    </source>
</evidence>
<dbReference type="NCBIfam" id="TIGR00219">
    <property type="entry name" value="mreC"/>
    <property type="match status" value="1"/>
</dbReference>
<name>A0A212KHX9_9FIRM</name>
<sequence>MKDFFRHNGILLLIIAVLLAAITLVASFLLGGTADPAASVVGVVTTPIRSALNSVVNWMEDRYDYAFRYDQLTEQNQQLMKKVAEMEEEVRQAQSANEELERLRNLLGLAQKRKDFVFESATITARSASNWESSFTISKGENGGIKTQDCVVDEYGNLVGVVTTVGPNWATVATLVDTDTDMGGLLSRTNTAAILEGDFALMGEEKLKLTYIPENSDLLAGDEVLTSGRGGIYPSGLVVGSVTEVHTDPSGLSRYAVIQPGTDLESLRQIFVIKEFDIVE</sequence>
<evidence type="ECO:0000256" key="4">
    <source>
        <dbReference type="ARBA" id="ARBA00032089"/>
    </source>
</evidence>
<accession>A0A212KHX9</accession>
<evidence type="ECO:0000256" key="5">
    <source>
        <dbReference type="PIRNR" id="PIRNR038471"/>
    </source>
</evidence>
<dbReference type="Gene3D" id="2.40.10.340">
    <property type="entry name" value="Rod shape-determining protein MreC, domain 1"/>
    <property type="match status" value="1"/>
</dbReference>
<feature type="coiled-coil region" evidence="6">
    <location>
        <begin position="69"/>
        <end position="113"/>
    </location>
</feature>
<dbReference type="AlphaFoldDB" id="A0A212KHX9"/>
<proteinExistence type="inferred from homology"/>